<gene>
    <name evidence="1" type="ORF">OUY24_42450</name>
</gene>
<protein>
    <submittedName>
        <fullName evidence="1">DUF6230 family protein</fullName>
    </submittedName>
</protein>
<dbReference type="EMBL" id="JAPNUD010000280">
    <property type="protein sequence ID" value="MDA0647329.1"/>
    <property type="molecule type" value="Genomic_DNA"/>
</dbReference>
<keyword evidence="2" id="KW-1185">Reference proteome</keyword>
<proteinExistence type="predicted"/>
<name>A0ABT4TDL7_9ACTN</name>
<dbReference type="Pfam" id="PF19741">
    <property type="entry name" value="DUF6230"/>
    <property type="match status" value="1"/>
</dbReference>
<organism evidence="1 2">
    <name type="scientific">Nonomuraea ferruginea</name>
    <dbReference type="NCBI Taxonomy" id="46174"/>
    <lineage>
        <taxon>Bacteria</taxon>
        <taxon>Bacillati</taxon>
        <taxon>Actinomycetota</taxon>
        <taxon>Actinomycetes</taxon>
        <taxon>Streptosporangiales</taxon>
        <taxon>Streptosporangiaceae</taxon>
        <taxon>Nonomuraea</taxon>
    </lineage>
</organism>
<dbReference type="InterPro" id="IPR046198">
    <property type="entry name" value="DUF6230"/>
</dbReference>
<dbReference type="Proteomes" id="UP001212498">
    <property type="component" value="Unassembled WGS sequence"/>
</dbReference>
<accession>A0ABT4TDL7</accession>
<evidence type="ECO:0000313" key="1">
    <source>
        <dbReference type="EMBL" id="MDA0647329.1"/>
    </source>
</evidence>
<reference evidence="1 2" key="1">
    <citation type="submission" date="2022-11" db="EMBL/GenBank/DDBJ databases">
        <title>Nonomuraea corallina sp. nov., a new species of the genus Nonomuraea isolated from sea side sediment in Thai sea.</title>
        <authorList>
            <person name="Ngamcharungchit C."/>
            <person name="Matsumoto A."/>
            <person name="Suriyachadkun C."/>
            <person name="Panbangred W."/>
            <person name="Inahashi Y."/>
            <person name="Intra B."/>
        </authorList>
    </citation>
    <scope>NUCLEOTIDE SEQUENCE [LARGE SCALE GENOMIC DNA]</scope>
    <source>
        <strain evidence="1 2">DSM 43553</strain>
    </source>
</reference>
<evidence type="ECO:0000313" key="2">
    <source>
        <dbReference type="Proteomes" id="UP001212498"/>
    </source>
</evidence>
<comment type="caution">
    <text evidence="1">The sequence shown here is derived from an EMBL/GenBank/DDBJ whole genome shotgun (WGS) entry which is preliminary data.</text>
</comment>
<sequence length="200" mass="20830">MSAEMRLGRTRWRRFAAVLVPALAAAAILVGVTGEGGVAASFALSGERFKISADRLVGKGFAQYGDVASTAEGRRPVLVSVIGRARITGLCQSALVRTPVGPVTFLVRAGDGERPVEAANLVIDLHQLSGDVTFGDIEIGRDAATLDAPAGLGGRPGDIGQQAATVRITGLRQTAYAVNAGTFRLNGLRLSFEPGDHECF</sequence>
<dbReference type="RefSeq" id="WP_271280321.1">
    <property type="nucleotide sequence ID" value="NZ_BAABFD010000017.1"/>
</dbReference>